<feature type="transmembrane region" description="Helical" evidence="2">
    <location>
        <begin position="294"/>
        <end position="319"/>
    </location>
</feature>
<dbReference type="AlphaFoldDB" id="A0A2D0NF78"/>
<keyword evidence="2" id="KW-0472">Membrane</keyword>
<evidence type="ECO:0000256" key="2">
    <source>
        <dbReference type="SAM" id="Phobius"/>
    </source>
</evidence>
<gene>
    <name evidence="3" type="ORF">CRP01_07820</name>
</gene>
<keyword evidence="2" id="KW-0812">Transmembrane</keyword>
<keyword evidence="4" id="KW-1185">Reference proteome</keyword>
<feature type="transmembrane region" description="Helical" evidence="2">
    <location>
        <begin position="395"/>
        <end position="413"/>
    </location>
</feature>
<protein>
    <recommendedName>
        <fullName evidence="5">Glycosyltransferase RgtA/B/C/D-like domain-containing protein</fullName>
    </recommendedName>
</protein>
<evidence type="ECO:0000256" key="1">
    <source>
        <dbReference type="SAM" id="MobiDB-lite"/>
    </source>
</evidence>
<dbReference type="EMBL" id="PDUD01000011">
    <property type="protein sequence ID" value="PHN07127.1"/>
    <property type="molecule type" value="Genomic_DNA"/>
</dbReference>
<proteinExistence type="predicted"/>
<organism evidence="3 4">
    <name type="scientific">Flavilitoribacter nigricans (strain ATCC 23147 / DSM 23189 / NBRC 102662 / NCIMB 1420 / SS-2)</name>
    <name type="common">Lewinella nigricans</name>
    <dbReference type="NCBI Taxonomy" id="1122177"/>
    <lineage>
        <taxon>Bacteria</taxon>
        <taxon>Pseudomonadati</taxon>
        <taxon>Bacteroidota</taxon>
        <taxon>Saprospiria</taxon>
        <taxon>Saprospirales</taxon>
        <taxon>Lewinellaceae</taxon>
        <taxon>Flavilitoribacter</taxon>
    </lineage>
</organism>
<reference evidence="3 4" key="1">
    <citation type="submission" date="2017-10" db="EMBL/GenBank/DDBJ databases">
        <title>The draft genome sequence of Lewinella nigricans NBRC 102662.</title>
        <authorList>
            <person name="Wang K."/>
        </authorList>
    </citation>
    <scope>NUCLEOTIDE SEQUENCE [LARGE SCALE GENOMIC DNA]</scope>
    <source>
        <strain evidence="3 4">NBRC 102662</strain>
    </source>
</reference>
<feature type="transmembrane region" description="Helical" evidence="2">
    <location>
        <begin position="367"/>
        <end position="389"/>
    </location>
</feature>
<name>A0A2D0NF78_FLAN2</name>
<feature type="transmembrane region" description="Helical" evidence="2">
    <location>
        <begin position="259"/>
        <end position="282"/>
    </location>
</feature>
<dbReference type="RefSeq" id="WP_099149462.1">
    <property type="nucleotide sequence ID" value="NZ_PDUD01000011.1"/>
</dbReference>
<evidence type="ECO:0008006" key="5">
    <source>
        <dbReference type="Google" id="ProtNLM"/>
    </source>
</evidence>
<sequence>MAKRKKKAKAGDGTRPGGQQAGTESAIKKDITQLDSSSFRVFSGLVVLFFLAGLLAMNDTTSIWHGAEAWTLWQSVSDQPNSWLTAFLHAAYDDGPISVFYLRFFGIFFFLLTLAGTFFIGKKLFGKNTIWLALLLVGASLLVPNIAKRATADIYLFSAQVLFGMSTLIYLKTPSDPWKFLWWAALWVSFIIEPLGSLLFAIPFLLVLMRSHSQGKILLNWQVWLPALAGVLVLTALQPSPWFDPALSFGWLRSGYLKYLSWQLIAVLPFIGFAIGGIRDLFYKVKRGEEFSLLLTAWILSALLSQSLTLSWVLALLAAKQMQLFFNPKYPFAAWVRGPAILQLVFAFFVIAMGMIYGFWSFRGIGFRSLLAASGLYWGMCFLGVIGLYGFNHRLLIGGPILAGVLLTMLSWFQIGPILESQRHWSPEIVNMAESRQSEDQPESLQLYYRPGLDPFPGMAVYGQDQMRKVELLSTEAALQSAISSPAGILVLEQTTAGQMNIPASADTLSGWNDQLEAVRYQLIVPQ</sequence>
<feature type="region of interest" description="Disordered" evidence="1">
    <location>
        <begin position="1"/>
        <end position="24"/>
    </location>
</feature>
<keyword evidence="2" id="KW-1133">Transmembrane helix</keyword>
<feature type="transmembrane region" description="Helical" evidence="2">
    <location>
        <begin position="180"/>
        <end position="206"/>
    </location>
</feature>
<feature type="transmembrane region" description="Helical" evidence="2">
    <location>
        <begin position="339"/>
        <end position="360"/>
    </location>
</feature>
<feature type="transmembrane region" description="Helical" evidence="2">
    <location>
        <begin position="100"/>
        <end position="121"/>
    </location>
</feature>
<accession>A0A2D0NF78</accession>
<comment type="caution">
    <text evidence="3">The sequence shown here is derived from an EMBL/GenBank/DDBJ whole genome shotgun (WGS) entry which is preliminary data.</text>
</comment>
<evidence type="ECO:0000313" key="4">
    <source>
        <dbReference type="Proteomes" id="UP000223913"/>
    </source>
</evidence>
<feature type="transmembrane region" description="Helical" evidence="2">
    <location>
        <begin position="38"/>
        <end position="57"/>
    </location>
</feature>
<dbReference type="OrthoDB" id="1494764at2"/>
<evidence type="ECO:0000313" key="3">
    <source>
        <dbReference type="EMBL" id="PHN07127.1"/>
    </source>
</evidence>
<dbReference type="Proteomes" id="UP000223913">
    <property type="component" value="Unassembled WGS sequence"/>
</dbReference>
<feature type="transmembrane region" description="Helical" evidence="2">
    <location>
        <begin position="218"/>
        <end position="239"/>
    </location>
</feature>